<evidence type="ECO:0000256" key="6">
    <source>
        <dbReference type="ARBA" id="ARBA00025773"/>
    </source>
</evidence>
<evidence type="ECO:0000256" key="9">
    <source>
        <dbReference type="ARBA" id="ARBA00044490"/>
    </source>
</evidence>
<proteinExistence type="inferred from homology"/>
<comment type="function">
    <text evidence="9">DNA-dependent RNA polymerase catalyzes the transcription of DNA into RNA using the four ribonucleoside triphosphates as substrates. Common component of RNA polymerases I, II, and III which synthesize ribosomal RNA precursors, mRNA precursors and many functional non-coding RNAs, and small RNAs, such as 5S rRNA and tRNAs, respectively. Pol II is the central component of the basal RNA polymerase II transcription machinery. Pols are composed of mobile elements that move relative to each other. In Pol II, POLR2F/RPABC2 is part of the clamp element and together with parts of POLR2A/RPB1 and POLR2B/RPB2 forms a pocket to which the POLR2D/RPB4-POLR2G/RPB7 subcomplex binds.</text>
</comment>
<dbReference type="Gene3D" id="3.90.940.10">
    <property type="match status" value="1"/>
</dbReference>
<comment type="similarity">
    <text evidence="6">Belongs to the archaeal Rpo6/eukaryotic RPB6 RNA polymerase subunit family.</text>
</comment>
<gene>
    <name evidence="11" type="primary">POLR2F</name>
</gene>
<dbReference type="InterPro" id="IPR006111">
    <property type="entry name" value="Rpo6/Rpb6"/>
</dbReference>
<dbReference type="SUPFAM" id="SSF63562">
    <property type="entry name" value="RPB6/omega subunit-like"/>
    <property type="match status" value="1"/>
</dbReference>
<evidence type="ECO:0000256" key="10">
    <source>
        <dbReference type="SAM" id="MobiDB-lite"/>
    </source>
</evidence>
<evidence type="ECO:0000256" key="3">
    <source>
        <dbReference type="ARBA" id="ARBA00022478"/>
    </source>
</evidence>
<protein>
    <recommendedName>
        <fullName evidence="2">DNA-directed RNA polymerases I, II, and III subunit RPABC2</fullName>
    </recommendedName>
    <alternativeName>
        <fullName evidence="8">DNA-directed RNA polymerase II subunit F</fullName>
    </alternativeName>
    <alternativeName>
        <fullName evidence="7">RPB6 homolog</fullName>
    </alternativeName>
</protein>
<name>A0A670IQG2_PODMU</name>
<keyword evidence="5" id="KW-0539">Nucleus</keyword>
<dbReference type="Pfam" id="PF01192">
    <property type="entry name" value="RNA_pol_Rpb6"/>
    <property type="match status" value="1"/>
</dbReference>
<comment type="subcellular location">
    <subcellularLocation>
        <location evidence="1">Nucleus</location>
    </subcellularLocation>
</comment>
<dbReference type="GO" id="GO:0006366">
    <property type="term" value="P:transcription by RNA polymerase II"/>
    <property type="evidence" value="ECO:0007669"/>
    <property type="project" value="TreeGrafter"/>
</dbReference>
<keyword evidence="12" id="KW-1185">Reference proteome</keyword>
<dbReference type="AlphaFoldDB" id="A0A670IQG2"/>
<sequence length="261" mass="29837">MPESGAFCHSRCGPFSGSHCSTFKRKKFPHRILIVPFICRGKTNPSHPPPPLARAGGSRRHSNRLLRPLPVTFSYDPERLAPRKKSLPVERLRGLRAAARVPFGVSWLPRAGRLASRRSLWYRERSPRTRKRRSMSDNEDNFDGDDFDDVEEDEGLDDLENAEEEGQENVEILPSGERQQANQKRITTPYMTKYERARVLGTRALQIAMCAPVMVELEGETDPLLIAMKELKARKIPIIIRRYLPDGSYEDWGVDELIITD</sequence>
<evidence type="ECO:0000313" key="12">
    <source>
        <dbReference type="Proteomes" id="UP000472272"/>
    </source>
</evidence>
<keyword evidence="4" id="KW-0804">Transcription</keyword>
<dbReference type="GeneTree" id="ENSGT00390000010415"/>
<evidence type="ECO:0000256" key="8">
    <source>
        <dbReference type="ARBA" id="ARBA00033085"/>
    </source>
</evidence>
<accession>A0A670IQG2</accession>
<evidence type="ECO:0000256" key="4">
    <source>
        <dbReference type="ARBA" id="ARBA00023163"/>
    </source>
</evidence>
<dbReference type="GO" id="GO:0005665">
    <property type="term" value="C:RNA polymerase II, core complex"/>
    <property type="evidence" value="ECO:0007669"/>
    <property type="project" value="InterPro"/>
</dbReference>
<evidence type="ECO:0000256" key="7">
    <source>
        <dbReference type="ARBA" id="ARBA00030456"/>
    </source>
</evidence>
<dbReference type="GO" id="GO:0042797">
    <property type="term" value="P:tRNA transcription by RNA polymerase III"/>
    <property type="evidence" value="ECO:0007669"/>
    <property type="project" value="TreeGrafter"/>
</dbReference>
<evidence type="ECO:0000256" key="1">
    <source>
        <dbReference type="ARBA" id="ARBA00004123"/>
    </source>
</evidence>
<dbReference type="InterPro" id="IPR020708">
    <property type="entry name" value="DNA-dir_RNA_polK_14-18kDa_CS"/>
</dbReference>
<dbReference type="InterPro" id="IPR006110">
    <property type="entry name" value="Pol_omega/Rpo6/RPB6"/>
</dbReference>
<evidence type="ECO:0000256" key="5">
    <source>
        <dbReference type="ARBA" id="ARBA00023242"/>
    </source>
</evidence>
<reference evidence="11" key="3">
    <citation type="submission" date="2025-09" db="UniProtKB">
        <authorList>
            <consortium name="Ensembl"/>
        </authorList>
    </citation>
    <scope>IDENTIFICATION</scope>
</reference>
<dbReference type="Proteomes" id="UP000472272">
    <property type="component" value="Chromosome 10"/>
</dbReference>
<reference evidence="11 12" key="1">
    <citation type="journal article" date="2019" name="Proc. Natl. Acad. Sci. U.S.A.">
        <title>Regulatory changes in pterin and carotenoid genes underlie balanced color polymorphisms in the wall lizard.</title>
        <authorList>
            <person name="Andrade P."/>
            <person name="Pinho C."/>
            <person name="Perez I de Lanuza G."/>
            <person name="Afonso S."/>
            <person name="Brejcha J."/>
            <person name="Rubin C.J."/>
            <person name="Wallerman O."/>
            <person name="Pereira P."/>
            <person name="Sabatino S.J."/>
            <person name="Bellati A."/>
            <person name="Pellitteri-Rosa D."/>
            <person name="Bosakova Z."/>
            <person name="Bunikis I."/>
            <person name="Carretero M.A."/>
            <person name="Feiner N."/>
            <person name="Marsik P."/>
            <person name="Pauperio F."/>
            <person name="Salvi D."/>
            <person name="Soler L."/>
            <person name="While G.M."/>
            <person name="Uller T."/>
            <person name="Font E."/>
            <person name="Andersson L."/>
            <person name="Carneiro M."/>
        </authorList>
    </citation>
    <scope>NUCLEOTIDE SEQUENCE</scope>
</reference>
<dbReference type="PROSITE" id="PS01111">
    <property type="entry name" value="RNA_POL_K_14KD"/>
    <property type="match status" value="1"/>
</dbReference>
<feature type="region of interest" description="Disordered" evidence="10">
    <location>
        <begin position="41"/>
        <end position="63"/>
    </location>
</feature>
<reference evidence="11" key="2">
    <citation type="submission" date="2025-08" db="UniProtKB">
        <authorList>
            <consortium name="Ensembl"/>
        </authorList>
    </citation>
    <scope>IDENTIFICATION</scope>
</reference>
<feature type="compositionally biased region" description="Acidic residues" evidence="10">
    <location>
        <begin position="137"/>
        <end position="168"/>
    </location>
</feature>
<dbReference type="PANTHER" id="PTHR47227:SF5">
    <property type="entry name" value="DNA-DIRECTED RNA POLYMERASES I, II, AND III SUBUNIT RPABC2"/>
    <property type="match status" value="1"/>
</dbReference>
<dbReference type="SMART" id="SM01409">
    <property type="entry name" value="RNA_pol_Rpb6"/>
    <property type="match status" value="1"/>
</dbReference>
<feature type="region of interest" description="Disordered" evidence="10">
    <location>
        <begin position="125"/>
        <end position="184"/>
    </location>
</feature>
<dbReference type="GO" id="GO:0003899">
    <property type="term" value="F:DNA-directed RNA polymerase activity"/>
    <property type="evidence" value="ECO:0007669"/>
    <property type="project" value="InterPro"/>
</dbReference>
<dbReference type="PIRSF" id="PIRSF000778">
    <property type="entry name" value="RpoK/RPB6"/>
    <property type="match status" value="1"/>
</dbReference>
<dbReference type="InterPro" id="IPR028363">
    <property type="entry name" value="RPB6"/>
</dbReference>
<dbReference type="GO" id="GO:0005736">
    <property type="term" value="C:RNA polymerase I complex"/>
    <property type="evidence" value="ECO:0007669"/>
    <property type="project" value="TreeGrafter"/>
</dbReference>
<evidence type="ECO:0000313" key="11">
    <source>
        <dbReference type="Ensembl" id="ENSPMRP00000013754.1"/>
    </source>
</evidence>
<dbReference type="GO" id="GO:0006360">
    <property type="term" value="P:transcription by RNA polymerase I"/>
    <property type="evidence" value="ECO:0007669"/>
    <property type="project" value="TreeGrafter"/>
</dbReference>
<dbReference type="NCBIfam" id="NF002208">
    <property type="entry name" value="PRK01099.1-3"/>
    <property type="match status" value="1"/>
</dbReference>
<dbReference type="Ensembl" id="ENSPMRT00000014696.1">
    <property type="protein sequence ID" value="ENSPMRP00000013754.1"/>
    <property type="gene ID" value="ENSPMRG00000009225.1"/>
</dbReference>
<dbReference type="PANTHER" id="PTHR47227">
    <property type="entry name" value="DNA-DIRECTED RNA POLYMERASE SUBUNIT K"/>
    <property type="match status" value="1"/>
</dbReference>
<dbReference type="PIRSF" id="PIRSF500154">
    <property type="entry name" value="RPB6"/>
    <property type="match status" value="1"/>
</dbReference>
<dbReference type="GO" id="GO:0005666">
    <property type="term" value="C:RNA polymerase III complex"/>
    <property type="evidence" value="ECO:0007669"/>
    <property type="project" value="TreeGrafter"/>
</dbReference>
<dbReference type="InterPro" id="IPR036161">
    <property type="entry name" value="RPB6/omega-like_sf"/>
</dbReference>
<dbReference type="FunFam" id="3.90.940.10:FF:000003">
    <property type="entry name" value="DNA-directed RNA polymerases I, II, and III subunit RPABC2"/>
    <property type="match status" value="1"/>
</dbReference>
<evidence type="ECO:0000256" key="2">
    <source>
        <dbReference type="ARBA" id="ARBA00020808"/>
    </source>
</evidence>
<organism evidence="11 12">
    <name type="scientific">Podarcis muralis</name>
    <name type="common">Wall lizard</name>
    <name type="synonym">Lacerta muralis</name>
    <dbReference type="NCBI Taxonomy" id="64176"/>
    <lineage>
        <taxon>Eukaryota</taxon>
        <taxon>Metazoa</taxon>
        <taxon>Chordata</taxon>
        <taxon>Craniata</taxon>
        <taxon>Vertebrata</taxon>
        <taxon>Euteleostomi</taxon>
        <taxon>Lepidosauria</taxon>
        <taxon>Squamata</taxon>
        <taxon>Bifurcata</taxon>
        <taxon>Unidentata</taxon>
        <taxon>Episquamata</taxon>
        <taxon>Laterata</taxon>
        <taxon>Lacertibaenia</taxon>
        <taxon>Lacertidae</taxon>
        <taxon>Podarcis</taxon>
    </lineage>
</organism>
<dbReference type="GO" id="GO:0003677">
    <property type="term" value="F:DNA binding"/>
    <property type="evidence" value="ECO:0007669"/>
    <property type="project" value="InterPro"/>
</dbReference>
<keyword evidence="3" id="KW-0240">DNA-directed RNA polymerase</keyword>